<feature type="transmembrane region" description="Helical" evidence="1">
    <location>
        <begin position="202"/>
        <end position="227"/>
    </location>
</feature>
<evidence type="ECO:0008006" key="4">
    <source>
        <dbReference type="Google" id="ProtNLM"/>
    </source>
</evidence>
<gene>
    <name evidence="2" type="ORF">PQG83_04845</name>
</gene>
<name>A0AA96GIK7_9BACT</name>
<feature type="transmembrane region" description="Helical" evidence="1">
    <location>
        <begin position="66"/>
        <end position="85"/>
    </location>
</feature>
<dbReference type="RefSeq" id="WP_312747416.1">
    <property type="nucleotide sequence ID" value="NZ_CP116968.1"/>
</dbReference>
<keyword evidence="1" id="KW-1133">Transmembrane helix</keyword>
<dbReference type="KEGG" id="nneo:PQG83_04845"/>
<feature type="transmembrane region" description="Helical" evidence="1">
    <location>
        <begin position="165"/>
        <end position="182"/>
    </location>
</feature>
<sequence length="389" mass="44200">MPVIATRRYLFYYTPMSSTKVINGTIFIFLLLGLPPLGMVLSGQALPHDLTLLPIPLQPGDASLSWPIFGLSTLIIVGTLTPFLLRLSTSVRHHTFPPTSGKRFPWWGWMAVGWTTFASILSWSRFSWFLEWQPYTFPLLWLGYIVVINALSFSQTGRCMITNQPAYLFKLFLLSAGFWWMFEYLNQYVQNWHYVGLAPTSLLLTYAWFTLSFSTVLPAVLGTYEYLSSVSWIRVPFENWLAISSVNAPNTGWLMFSLGCFGLLMIGIWPTLLFSLLWVSPLLIMIGIQIIRRVPSILSPLTQGNWSPVVLSGLAALVCGGFWEMWNAYSLVHWEYSIPYVHALQMGEMPILGYAGYLPFGLQCLTVAAFFLENQFRRGEPYAETLASR</sequence>
<keyword evidence="1" id="KW-0472">Membrane</keyword>
<accession>A0AA96GIK7</accession>
<feature type="transmembrane region" description="Helical" evidence="1">
    <location>
        <begin position="106"/>
        <end position="123"/>
    </location>
</feature>
<evidence type="ECO:0000256" key="1">
    <source>
        <dbReference type="SAM" id="Phobius"/>
    </source>
</evidence>
<proteinExistence type="predicted"/>
<evidence type="ECO:0000313" key="3">
    <source>
        <dbReference type="Proteomes" id="UP001302494"/>
    </source>
</evidence>
<feature type="transmembrane region" description="Helical" evidence="1">
    <location>
        <begin position="306"/>
        <end position="326"/>
    </location>
</feature>
<feature type="transmembrane region" description="Helical" evidence="1">
    <location>
        <begin position="275"/>
        <end position="294"/>
    </location>
</feature>
<dbReference type="AlphaFoldDB" id="A0AA96GIK7"/>
<reference evidence="2 3" key="1">
    <citation type="submission" date="2023-01" db="EMBL/GenBank/DDBJ databases">
        <title>Cultivation and genomic characterization of new, ubiquitous marine nitrite-oxidizing bacteria from the Nitrospirales.</title>
        <authorList>
            <person name="Mueller A.J."/>
            <person name="Daebeler A."/>
            <person name="Herbold C.W."/>
            <person name="Kirkegaard R.H."/>
            <person name="Daims H."/>
        </authorList>
    </citation>
    <scope>NUCLEOTIDE SEQUENCE [LARGE SCALE GENOMIC DNA]</scope>
    <source>
        <strain evidence="2 3">DK</strain>
    </source>
</reference>
<keyword evidence="3" id="KW-1185">Reference proteome</keyword>
<feature type="transmembrane region" description="Helical" evidence="1">
    <location>
        <begin position="351"/>
        <end position="372"/>
    </location>
</feature>
<feature type="transmembrane region" description="Helical" evidence="1">
    <location>
        <begin position="135"/>
        <end position="153"/>
    </location>
</feature>
<feature type="transmembrane region" description="Helical" evidence="1">
    <location>
        <begin position="248"/>
        <end position="269"/>
    </location>
</feature>
<protein>
    <recommendedName>
        <fullName evidence="4">Mechanosensitive ion channel protein MscS</fullName>
    </recommendedName>
</protein>
<dbReference type="EMBL" id="CP116968">
    <property type="protein sequence ID" value="WNM63084.1"/>
    <property type="molecule type" value="Genomic_DNA"/>
</dbReference>
<dbReference type="Proteomes" id="UP001302494">
    <property type="component" value="Chromosome"/>
</dbReference>
<organism evidence="2 3">
    <name type="scientific">Candidatus Nitrospira neomarina</name>
    <dbReference type="NCBI Taxonomy" id="3020899"/>
    <lineage>
        <taxon>Bacteria</taxon>
        <taxon>Pseudomonadati</taxon>
        <taxon>Nitrospirota</taxon>
        <taxon>Nitrospiria</taxon>
        <taxon>Nitrospirales</taxon>
        <taxon>Nitrospiraceae</taxon>
        <taxon>Nitrospira</taxon>
    </lineage>
</organism>
<feature type="transmembrane region" description="Helical" evidence="1">
    <location>
        <begin position="21"/>
        <end position="46"/>
    </location>
</feature>
<keyword evidence="1" id="KW-0812">Transmembrane</keyword>
<evidence type="ECO:0000313" key="2">
    <source>
        <dbReference type="EMBL" id="WNM63084.1"/>
    </source>
</evidence>